<evidence type="ECO:0000256" key="8">
    <source>
        <dbReference type="ARBA" id="ARBA00023136"/>
    </source>
</evidence>
<feature type="transmembrane region" description="Helical" evidence="9">
    <location>
        <begin position="419"/>
        <end position="439"/>
    </location>
</feature>
<keyword evidence="8 9" id="KW-0472">Membrane</keyword>
<proteinExistence type="inferred from homology"/>
<organism evidence="10 11">
    <name type="scientific">Candida viswanathii</name>
    <dbReference type="NCBI Taxonomy" id="5486"/>
    <lineage>
        <taxon>Eukaryota</taxon>
        <taxon>Fungi</taxon>
        <taxon>Dikarya</taxon>
        <taxon>Ascomycota</taxon>
        <taxon>Saccharomycotina</taxon>
        <taxon>Pichiomycetes</taxon>
        <taxon>Debaryomycetaceae</taxon>
        <taxon>Candida/Lodderomyces clade</taxon>
        <taxon>Candida</taxon>
    </lineage>
</organism>
<comment type="caution">
    <text evidence="10">The sequence shown here is derived from an EMBL/GenBank/DDBJ whole genome shotgun (WGS) entry which is preliminary data.</text>
</comment>
<feature type="transmembrane region" description="Helical" evidence="9">
    <location>
        <begin position="320"/>
        <end position="340"/>
    </location>
</feature>
<dbReference type="NCBIfam" id="TIGR00728">
    <property type="entry name" value="OPT_sfam"/>
    <property type="match status" value="1"/>
</dbReference>
<evidence type="ECO:0000313" key="11">
    <source>
        <dbReference type="Proteomes" id="UP000253472"/>
    </source>
</evidence>
<dbReference type="Pfam" id="PF03169">
    <property type="entry name" value="OPT"/>
    <property type="match status" value="1"/>
</dbReference>
<evidence type="ECO:0000256" key="2">
    <source>
        <dbReference type="ARBA" id="ARBA00008807"/>
    </source>
</evidence>
<protein>
    <submittedName>
        <fullName evidence="10">Oligopeptide transporter 2</fullName>
    </submittedName>
</protein>
<keyword evidence="11" id="KW-1185">Reference proteome</keyword>
<evidence type="ECO:0000256" key="3">
    <source>
        <dbReference type="ARBA" id="ARBA00022448"/>
    </source>
</evidence>
<feature type="transmembrane region" description="Helical" evidence="9">
    <location>
        <begin position="237"/>
        <end position="259"/>
    </location>
</feature>
<dbReference type="AlphaFoldDB" id="A0A367XX42"/>
<feature type="transmembrane region" description="Helical" evidence="9">
    <location>
        <begin position="460"/>
        <end position="479"/>
    </location>
</feature>
<comment type="subcellular location">
    <subcellularLocation>
        <location evidence="1">Membrane</location>
        <topology evidence="1">Multi-pass membrane protein</topology>
    </subcellularLocation>
</comment>
<dbReference type="Proteomes" id="UP000253472">
    <property type="component" value="Unassembled WGS sequence"/>
</dbReference>
<dbReference type="GO" id="GO:0016020">
    <property type="term" value="C:membrane"/>
    <property type="evidence" value="ECO:0007669"/>
    <property type="project" value="UniProtKB-SubCell"/>
</dbReference>
<evidence type="ECO:0000313" key="10">
    <source>
        <dbReference type="EMBL" id="RCK58183.1"/>
    </source>
</evidence>
<gene>
    <name evidence="10" type="primary">OPT2_4</name>
    <name evidence="10" type="ORF">Cantr_06998</name>
</gene>
<evidence type="ECO:0000256" key="5">
    <source>
        <dbReference type="ARBA" id="ARBA00022856"/>
    </source>
</evidence>
<keyword evidence="6" id="KW-0653">Protein transport</keyword>
<comment type="similarity">
    <text evidence="2">Belongs to the oligopeptide OPT transporter family.</text>
</comment>
<dbReference type="PANTHER" id="PTHR22601">
    <property type="entry name" value="ISP4 LIKE PROTEIN"/>
    <property type="match status" value="1"/>
</dbReference>
<dbReference type="GO" id="GO:0035673">
    <property type="term" value="F:oligopeptide transmembrane transporter activity"/>
    <property type="evidence" value="ECO:0007669"/>
    <property type="project" value="InterPro"/>
</dbReference>
<dbReference type="GO" id="GO:0015031">
    <property type="term" value="P:protein transport"/>
    <property type="evidence" value="ECO:0007669"/>
    <property type="project" value="UniProtKB-KW"/>
</dbReference>
<evidence type="ECO:0000256" key="4">
    <source>
        <dbReference type="ARBA" id="ARBA00022692"/>
    </source>
</evidence>
<dbReference type="STRING" id="5486.A0A367XX42"/>
<feature type="transmembrane region" description="Helical" evidence="9">
    <location>
        <begin position="381"/>
        <end position="399"/>
    </location>
</feature>
<evidence type="ECO:0000256" key="6">
    <source>
        <dbReference type="ARBA" id="ARBA00022927"/>
    </source>
</evidence>
<accession>A0A367XX42</accession>
<evidence type="ECO:0000256" key="1">
    <source>
        <dbReference type="ARBA" id="ARBA00004141"/>
    </source>
</evidence>
<dbReference type="OrthoDB" id="9986677at2759"/>
<name>A0A367XX42_9ASCO</name>
<dbReference type="EMBL" id="QLNQ01000028">
    <property type="protein sequence ID" value="RCK58183.1"/>
    <property type="molecule type" value="Genomic_DNA"/>
</dbReference>
<keyword evidence="3" id="KW-0813">Transport</keyword>
<evidence type="ECO:0000256" key="9">
    <source>
        <dbReference type="SAM" id="Phobius"/>
    </source>
</evidence>
<keyword evidence="4 9" id="KW-0812">Transmembrane</keyword>
<evidence type="ECO:0000256" key="7">
    <source>
        <dbReference type="ARBA" id="ARBA00022989"/>
    </source>
</evidence>
<dbReference type="InterPro" id="IPR004648">
    <property type="entry name" value="Oligpept_transpt"/>
</dbReference>
<sequence>MSEKLGTAPFSQDINPVTSVGSHLQVQDHEVNIDAITSNPLGLGEVGTTLTESEKWFVLKRLHFDALLSLDELPPSATFIFDKIEQMSPEEAVEILRSAIVEHAGDVNIPEADLDLWRELVEYNGPKDVHLGAKYDHSLDGNSSTAKGEKIVIHENGTEDSLTNPERHEVVDWNLQVRLEAVLVAYWSPYPEVRAVTFPYDDPSIPVETFRVYLIGIIWTGIGAVINQFFTERQPSITLAMSVVQVFLYPSGLLCEWVLPKWSFKIWKWTIDLNPGPYTFKEQMLATIFCGVTGGGTSYVSSNILMQKSEIFYDNKWVDFGYQVLLILSTNFLGVGLAGIMRKFSIYPVKAVWPSILPGIALNKTLLTPSKKEKINGWTISAYKFFFIVFWASFLYFWVPDYLFQALSTFNWMTWIKPTNLNLAVVTGSVGGLGLNPIPTFDWNYFSSLLQPLQVPFYNPVNNIIGMFLGFFCILGVWYSNYKWTGYLPINDNGLYTNTGERYSVTAVVDKDSLFDVEKYNEIGPPSTLRLIWLFMVHSLPSILSTLFTKSV</sequence>
<dbReference type="InterPro" id="IPR004813">
    <property type="entry name" value="OPT"/>
</dbReference>
<reference evidence="10 11" key="1">
    <citation type="submission" date="2018-06" db="EMBL/GenBank/DDBJ databases">
        <title>Whole genome sequencing of Candida tropicalis (genome annotated by CSBL at Korea University).</title>
        <authorList>
            <person name="Ahn J."/>
        </authorList>
    </citation>
    <scope>NUCLEOTIDE SEQUENCE [LARGE SCALE GENOMIC DNA]</scope>
    <source>
        <strain evidence="10 11">ATCC 20962</strain>
    </source>
</reference>
<keyword evidence="5" id="KW-0571">Peptide transport</keyword>
<keyword evidence="7 9" id="KW-1133">Transmembrane helix</keyword>
<feature type="transmembrane region" description="Helical" evidence="9">
    <location>
        <begin position="210"/>
        <end position="230"/>
    </location>
</feature>